<dbReference type="Pfam" id="PF02719">
    <property type="entry name" value="Polysacc_synt_2"/>
    <property type="match status" value="1"/>
</dbReference>
<name>A0A1G9HDW6_9RHOB</name>
<dbReference type="InterPro" id="IPR051203">
    <property type="entry name" value="Polysaccharide_Synthase-Rel"/>
</dbReference>
<evidence type="ECO:0000313" key="4">
    <source>
        <dbReference type="EMBL" id="SDL11089.1"/>
    </source>
</evidence>
<proteinExistence type="inferred from homology"/>
<evidence type="ECO:0000313" key="5">
    <source>
        <dbReference type="Proteomes" id="UP000199328"/>
    </source>
</evidence>
<dbReference type="SUPFAM" id="SSF53335">
    <property type="entry name" value="S-adenosyl-L-methionine-dependent methyltransferases"/>
    <property type="match status" value="1"/>
</dbReference>
<keyword evidence="2" id="KW-0812">Transmembrane</keyword>
<dbReference type="STRING" id="990712.SAMN05216257_1134"/>
<keyword evidence="2" id="KW-1133">Transmembrane helix</keyword>
<dbReference type="PANTHER" id="PTHR43318">
    <property type="entry name" value="UDP-N-ACETYLGLUCOSAMINE 4,6-DEHYDRATASE"/>
    <property type="match status" value="1"/>
</dbReference>
<dbReference type="SUPFAM" id="SSF51735">
    <property type="entry name" value="NAD(P)-binding Rossmann-fold domains"/>
    <property type="match status" value="1"/>
</dbReference>
<dbReference type="InterPro" id="IPR003869">
    <property type="entry name" value="Polysac_CapD-like"/>
</dbReference>
<protein>
    <submittedName>
        <fullName evidence="4">NDP-sugar epimerase, includes UDP-GlcNAc-inverting 4,6-dehydratase FlaA1 and capsular polysaccharide biosynthesis protein EpsC</fullName>
    </submittedName>
</protein>
<sequence length="659" mass="71497">MLRRTQGSNPCGLRQGTFRRPSEFLGGIAVKLYRALVEWIAALPRPTKQAIIFVTDLLLVPISFFLALAIRVGSTAPLSHPQAGDTGQVIMLVTFAAIPTIHFMGLARMKVHTFELRAARQVLICALFLGMLAMGLSYIFLLPMPRSVPVMFTGIYFTLSAGVRLLARELLVRGPRGERVPVAIYGAGAAGIQLASALRIAAETRPVAFVDDNPSLWGMMVAGLQVYPPSRLEEIVRRKGIARVLIAMPSAPEARIRELVRALSKLPVEVQVLPSYIDLMAGKGLAESLRPVEPDELLGRDAVNLDVPDIAKAYAGRSVMVTGAGGSIGSELCRQLLDCHPARIVLFEQSEFALYSIDRELREMTEGRGIEIVSRLGSITDPARVRAVMAEAGVEIVLHAAAYKHVPLVEENELEGARNNVLGTRVVAEAALEAGVERFILVSTDKAVRPANIMGATKRMAELVIQDLQTRSPKTRFAMVRFGNVLGSSGSVLPLFQKQIAAGGPVTVTDPEMTRFFMTIPEASRLVLLAGAYARGGDVFVLDMGEPKKIIDIARQMIELSGARVRDPETGEGDIEIRIIGRRPGEKLYEELLIDNDSLTETPHPKILRAEETMLSQIEVAAMLREIEAAVETGDAARLRKLVAARVEGYAPAGEGVAS</sequence>
<dbReference type="PANTHER" id="PTHR43318:SF1">
    <property type="entry name" value="POLYSACCHARIDE BIOSYNTHESIS PROTEIN EPSC-RELATED"/>
    <property type="match status" value="1"/>
</dbReference>
<feature type="transmembrane region" description="Helical" evidence="2">
    <location>
        <begin position="147"/>
        <end position="167"/>
    </location>
</feature>
<keyword evidence="5" id="KW-1185">Reference proteome</keyword>
<evidence type="ECO:0000256" key="1">
    <source>
        <dbReference type="ARBA" id="ARBA00007430"/>
    </source>
</evidence>
<accession>A0A1G9HDW6</accession>
<dbReference type="AlphaFoldDB" id="A0A1G9HDW6"/>
<dbReference type="Gene3D" id="3.40.50.720">
    <property type="entry name" value="NAD(P)-binding Rossmann-like Domain"/>
    <property type="match status" value="2"/>
</dbReference>
<organism evidence="4 5">
    <name type="scientific">Meinhardsimonia xiamenensis</name>
    <dbReference type="NCBI Taxonomy" id="990712"/>
    <lineage>
        <taxon>Bacteria</taxon>
        <taxon>Pseudomonadati</taxon>
        <taxon>Pseudomonadota</taxon>
        <taxon>Alphaproteobacteria</taxon>
        <taxon>Rhodobacterales</taxon>
        <taxon>Paracoccaceae</taxon>
        <taxon>Meinhardsimonia</taxon>
    </lineage>
</organism>
<feature type="transmembrane region" description="Helical" evidence="2">
    <location>
        <begin position="90"/>
        <end position="109"/>
    </location>
</feature>
<reference evidence="5" key="1">
    <citation type="submission" date="2016-10" db="EMBL/GenBank/DDBJ databases">
        <authorList>
            <person name="Varghese N."/>
            <person name="Submissions S."/>
        </authorList>
    </citation>
    <scope>NUCLEOTIDE SEQUENCE [LARGE SCALE GENOMIC DNA]</scope>
    <source>
        <strain evidence="5">CGMCC 1.10789</strain>
    </source>
</reference>
<comment type="similarity">
    <text evidence="1">Belongs to the polysaccharide synthase family.</text>
</comment>
<feature type="domain" description="Polysaccharide biosynthesis protein CapD-like" evidence="3">
    <location>
        <begin position="319"/>
        <end position="611"/>
    </location>
</feature>
<feature type="transmembrane region" description="Helical" evidence="2">
    <location>
        <begin position="50"/>
        <end position="70"/>
    </location>
</feature>
<dbReference type="EMBL" id="FNFV01000013">
    <property type="protein sequence ID" value="SDL11089.1"/>
    <property type="molecule type" value="Genomic_DNA"/>
</dbReference>
<keyword evidence="2" id="KW-0472">Membrane</keyword>
<evidence type="ECO:0000256" key="2">
    <source>
        <dbReference type="SAM" id="Phobius"/>
    </source>
</evidence>
<gene>
    <name evidence="4" type="ORF">SAMN05216257_1134</name>
</gene>
<dbReference type="Pfam" id="PF13727">
    <property type="entry name" value="CoA_binding_3"/>
    <property type="match status" value="1"/>
</dbReference>
<dbReference type="Proteomes" id="UP000199328">
    <property type="component" value="Unassembled WGS sequence"/>
</dbReference>
<feature type="transmembrane region" description="Helical" evidence="2">
    <location>
        <begin position="121"/>
        <end position="141"/>
    </location>
</feature>
<dbReference type="CDD" id="cd05237">
    <property type="entry name" value="UDP_invert_4-6DH_SDR_e"/>
    <property type="match status" value="1"/>
</dbReference>
<evidence type="ECO:0000259" key="3">
    <source>
        <dbReference type="Pfam" id="PF02719"/>
    </source>
</evidence>
<dbReference type="InterPro" id="IPR036291">
    <property type="entry name" value="NAD(P)-bd_dom_sf"/>
</dbReference>
<dbReference type="InterPro" id="IPR029063">
    <property type="entry name" value="SAM-dependent_MTases_sf"/>
</dbReference>